<feature type="compositionally biased region" description="Low complexity" evidence="1">
    <location>
        <begin position="64"/>
        <end position="73"/>
    </location>
</feature>
<reference evidence="2 3" key="1">
    <citation type="journal article" date="2020" name="ISME J.">
        <title>Uncovering the hidden diversity of litter-decomposition mechanisms in mushroom-forming fungi.</title>
        <authorList>
            <person name="Floudas D."/>
            <person name="Bentzer J."/>
            <person name="Ahren D."/>
            <person name="Johansson T."/>
            <person name="Persson P."/>
            <person name="Tunlid A."/>
        </authorList>
    </citation>
    <scope>NUCLEOTIDE SEQUENCE [LARGE SCALE GENOMIC DNA]</scope>
    <source>
        <strain evidence="2 3">CBS 101986</strain>
    </source>
</reference>
<keyword evidence="3" id="KW-1185">Reference proteome</keyword>
<organism evidence="2 3">
    <name type="scientific">Psilocybe cf. subviscida</name>
    <dbReference type="NCBI Taxonomy" id="2480587"/>
    <lineage>
        <taxon>Eukaryota</taxon>
        <taxon>Fungi</taxon>
        <taxon>Dikarya</taxon>
        <taxon>Basidiomycota</taxon>
        <taxon>Agaricomycotina</taxon>
        <taxon>Agaricomycetes</taxon>
        <taxon>Agaricomycetidae</taxon>
        <taxon>Agaricales</taxon>
        <taxon>Agaricineae</taxon>
        <taxon>Strophariaceae</taxon>
        <taxon>Psilocybe</taxon>
    </lineage>
</organism>
<dbReference type="AlphaFoldDB" id="A0A8H5ATY3"/>
<name>A0A8H5ATY3_9AGAR</name>
<gene>
    <name evidence="2" type="ORF">D9619_008001</name>
</gene>
<accession>A0A8H5ATY3</accession>
<dbReference type="EMBL" id="JAACJJ010000057">
    <property type="protein sequence ID" value="KAF5310851.1"/>
    <property type="molecule type" value="Genomic_DNA"/>
</dbReference>
<feature type="compositionally biased region" description="Pro residues" evidence="1">
    <location>
        <begin position="10"/>
        <end position="24"/>
    </location>
</feature>
<evidence type="ECO:0000313" key="2">
    <source>
        <dbReference type="EMBL" id="KAF5310851.1"/>
    </source>
</evidence>
<protein>
    <submittedName>
        <fullName evidence="2">Uncharacterized protein</fullName>
    </submittedName>
</protein>
<sequence length="203" mass="22172">MEPSCLPSHSEPPTPPRQLFPPLHPLSTTPHRRRRLPRCSAHTFIRIYSVPLHTLPCPAYPPTTARPRRIYTPSASLPTRQPRRHIQDGGIDEGSLDFQQGAIHDTQHSSHNTVPIAPVLTHANPALATYPASTFASVHYTLSHASSRHALRQSTPRSIMIMIPSITIAAQSLAVFPISTSGFRIDATECIAPTVWAPGVSGL</sequence>
<proteinExistence type="predicted"/>
<evidence type="ECO:0000313" key="3">
    <source>
        <dbReference type="Proteomes" id="UP000567179"/>
    </source>
</evidence>
<evidence type="ECO:0000256" key="1">
    <source>
        <dbReference type="SAM" id="MobiDB-lite"/>
    </source>
</evidence>
<feature type="region of interest" description="Disordered" evidence="1">
    <location>
        <begin position="1"/>
        <end position="35"/>
    </location>
</feature>
<feature type="region of interest" description="Disordered" evidence="1">
    <location>
        <begin position="64"/>
        <end position="83"/>
    </location>
</feature>
<dbReference type="Proteomes" id="UP000567179">
    <property type="component" value="Unassembled WGS sequence"/>
</dbReference>
<comment type="caution">
    <text evidence="2">The sequence shown here is derived from an EMBL/GenBank/DDBJ whole genome shotgun (WGS) entry which is preliminary data.</text>
</comment>